<comment type="similarity">
    <text evidence="1">Belongs to the AATF family.</text>
</comment>
<dbReference type="InParanoid" id="A0A024G086"/>
<dbReference type="InterPro" id="IPR012617">
    <property type="entry name" value="AATF_C"/>
</dbReference>
<dbReference type="AlphaFoldDB" id="A0A024G086"/>
<accession>A0A024G086</accession>
<evidence type="ECO:0000313" key="4">
    <source>
        <dbReference type="EMBL" id="CCI39943.1"/>
    </source>
</evidence>
<evidence type="ECO:0000313" key="5">
    <source>
        <dbReference type="Proteomes" id="UP000053237"/>
    </source>
</evidence>
<keyword evidence="5" id="KW-1185">Reference proteome</keyword>
<dbReference type="GO" id="GO:0005730">
    <property type="term" value="C:nucleolus"/>
    <property type="evidence" value="ECO:0007669"/>
    <property type="project" value="TreeGrafter"/>
</dbReference>
<dbReference type="STRING" id="65357.A0A024G086"/>
<feature type="domain" description="Apoptosis-antagonizing transcription factor C-terminal" evidence="2">
    <location>
        <begin position="315"/>
        <end position="390"/>
    </location>
</feature>
<dbReference type="EMBL" id="CAIX01000004">
    <property type="protein sequence ID" value="CCI39943.1"/>
    <property type="molecule type" value="Genomic_DNA"/>
</dbReference>
<name>A0A024G086_9STRA</name>
<dbReference type="Pfam" id="PF13339">
    <property type="entry name" value="AATF-Che1"/>
    <property type="match status" value="1"/>
</dbReference>
<gene>
    <name evidence="4" type="ORF">BN9_007270</name>
</gene>
<evidence type="ECO:0000259" key="2">
    <source>
        <dbReference type="Pfam" id="PF08164"/>
    </source>
</evidence>
<sequence length="405" mass="46689">MAVNPFDIDAAEDYGDETSARVIYTDNTYDDADDKDIVSSRLRKLNWIASEQDEKEYAAKVVRRNDVVDNEDTCLESPDEDALQNWSDAESFGSSIDAEKPETKELEELEKPLEVNPENDPVEDNLILFKKERELVVEKGTHVRNQKLIWERCLENQIYTKRLLSSSKLIQIEPQVPSERTTDCIDKLYDCIDTMKELEGLLSSWDSQTPPRVPLQRKSPEILWEEMMKEIENAIPNYNSILSTALQKTTLLNGKPMKEKKFKAVNQDILSQVDAVVADPLRVKRKAHIPKEEATSKEGDELELDELMYDDAEFYQHLLKEFVDQNAEAGGWQAALRQRINRKKRKLVNRKASKGRQIRYVVHPKLENFMFPEPHAKPSMDIDELFKSLFGQQNPENAKIATEAC</sequence>
<dbReference type="InterPro" id="IPR039223">
    <property type="entry name" value="AATF/Bfr2"/>
</dbReference>
<feature type="domain" description="AATF leucine zipper-containing" evidence="3">
    <location>
        <begin position="137"/>
        <end position="242"/>
    </location>
</feature>
<reference evidence="4 5" key="1">
    <citation type="submission" date="2012-05" db="EMBL/GenBank/DDBJ databases">
        <title>Recombination and specialization in a pathogen metapopulation.</title>
        <authorList>
            <person name="Gardiner A."/>
            <person name="Kemen E."/>
            <person name="Schultz-Larsen T."/>
            <person name="MacLean D."/>
            <person name="Van Oosterhout C."/>
            <person name="Jones J.D.G."/>
        </authorList>
    </citation>
    <scope>NUCLEOTIDE SEQUENCE [LARGE SCALE GENOMIC DNA]</scope>
    <source>
        <strain evidence="4 5">Ac Nc2</strain>
    </source>
</reference>
<evidence type="ECO:0000256" key="1">
    <source>
        <dbReference type="ARBA" id="ARBA00008966"/>
    </source>
</evidence>
<evidence type="ECO:0008006" key="6">
    <source>
        <dbReference type="Google" id="ProtNLM"/>
    </source>
</evidence>
<comment type="caution">
    <text evidence="4">The sequence shown here is derived from an EMBL/GenBank/DDBJ whole genome shotgun (WGS) entry which is preliminary data.</text>
</comment>
<dbReference type="Proteomes" id="UP000053237">
    <property type="component" value="Unassembled WGS sequence"/>
</dbReference>
<dbReference type="PANTHER" id="PTHR15565">
    <property type="entry name" value="AATF PROTEIN APOPTOSIS ANTAGONIZING TRANSCRIPTION FACTOR"/>
    <property type="match status" value="1"/>
</dbReference>
<organism evidence="4 5">
    <name type="scientific">Albugo candida</name>
    <dbReference type="NCBI Taxonomy" id="65357"/>
    <lineage>
        <taxon>Eukaryota</taxon>
        <taxon>Sar</taxon>
        <taxon>Stramenopiles</taxon>
        <taxon>Oomycota</taxon>
        <taxon>Peronosporomycetes</taxon>
        <taxon>Albuginales</taxon>
        <taxon>Albuginaceae</taxon>
        <taxon>Albugo</taxon>
    </lineage>
</organism>
<evidence type="ECO:0000259" key="3">
    <source>
        <dbReference type="Pfam" id="PF13339"/>
    </source>
</evidence>
<dbReference type="OrthoDB" id="5783963at2759"/>
<dbReference type="InterPro" id="IPR025160">
    <property type="entry name" value="AATF"/>
</dbReference>
<proteinExistence type="inferred from homology"/>
<protein>
    <recommendedName>
        <fullName evidence="6">Apoptosis-antagonizing transcription factor C-terminal domain-containing protein</fullName>
    </recommendedName>
</protein>
<dbReference type="PANTHER" id="PTHR15565:SF0">
    <property type="entry name" value="PROTEIN AATF"/>
    <property type="match status" value="1"/>
</dbReference>
<dbReference type="Pfam" id="PF08164">
    <property type="entry name" value="TRAUB"/>
    <property type="match status" value="1"/>
</dbReference>